<protein>
    <submittedName>
        <fullName evidence="2">MLP-like protein 43</fullName>
    </submittedName>
</protein>
<evidence type="ECO:0000313" key="2">
    <source>
        <dbReference type="EMBL" id="KAF7827658.1"/>
    </source>
</evidence>
<dbReference type="GO" id="GO:0006952">
    <property type="term" value="P:defense response"/>
    <property type="evidence" value="ECO:0007669"/>
    <property type="project" value="InterPro"/>
</dbReference>
<dbReference type="SMART" id="SM01037">
    <property type="entry name" value="Bet_v_1"/>
    <property type="match status" value="1"/>
</dbReference>
<dbReference type="InterPro" id="IPR023393">
    <property type="entry name" value="START-like_dom_sf"/>
</dbReference>
<reference evidence="2" key="1">
    <citation type="submission" date="2020-09" db="EMBL/GenBank/DDBJ databases">
        <title>Genome-Enabled Discovery of Anthraquinone Biosynthesis in Senna tora.</title>
        <authorList>
            <person name="Kang S.-H."/>
            <person name="Pandey R.P."/>
            <person name="Lee C.-M."/>
            <person name="Sim J.-S."/>
            <person name="Jeong J.-T."/>
            <person name="Choi B.-S."/>
            <person name="Jung M."/>
            <person name="Ginzburg D."/>
            <person name="Zhao K."/>
            <person name="Won S.Y."/>
            <person name="Oh T.-J."/>
            <person name="Yu Y."/>
            <person name="Kim N.-H."/>
            <person name="Lee O.R."/>
            <person name="Lee T.-H."/>
            <person name="Bashyal P."/>
            <person name="Kim T.-S."/>
            <person name="Lee W.-H."/>
            <person name="Kawkins C."/>
            <person name="Kim C.-K."/>
            <person name="Kim J.S."/>
            <person name="Ahn B.O."/>
            <person name="Rhee S.Y."/>
            <person name="Sohng J.K."/>
        </authorList>
    </citation>
    <scope>NUCLEOTIDE SEQUENCE</scope>
    <source>
        <tissue evidence="2">Leaf</tissue>
    </source>
</reference>
<name>A0A834WNP3_9FABA</name>
<gene>
    <name evidence="2" type="ORF">G2W53_018822</name>
</gene>
<dbReference type="Pfam" id="PF00407">
    <property type="entry name" value="Bet_v_1"/>
    <property type="match status" value="1"/>
</dbReference>
<dbReference type="Gene3D" id="3.30.530.20">
    <property type="match status" value="1"/>
</dbReference>
<dbReference type="InterPro" id="IPR000916">
    <property type="entry name" value="Bet_v_I/MLP"/>
</dbReference>
<dbReference type="AlphaFoldDB" id="A0A834WNP3"/>
<dbReference type="CDD" id="cd07816">
    <property type="entry name" value="Bet_v1-like"/>
    <property type="match status" value="1"/>
</dbReference>
<dbReference type="SUPFAM" id="SSF55961">
    <property type="entry name" value="Bet v1-like"/>
    <property type="match status" value="1"/>
</dbReference>
<evidence type="ECO:0000313" key="3">
    <source>
        <dbReference type="Proteomes" id="UP000634136"/>
    </source>
</evidence>
<dbReference type="OrthoDB" id="1858121at2759"/>
<sequence length="157" mass="17969">MASQSQLVKLETDVQLKASAEQFFDVFCNRTHYISKVCPEKVESVRIHEGEWGTQGSIISWNYVHDGKKCVAKQVIESTDKENFKMTFNTLDGDLLEHYKSFKHILRVTPQQKGSIAHWSLEYEKGKDDHIPDPHTKLQLVCDVSKDVDAHLITQPA</sequence>
<evidence type="ECO:0000259" key="1">
    <source>
        <dbReference type="SMART" id="SM01037"/>
    </source>
</evidence>
<dbReference type="PANTHER" id="PTHR31907">
    <property type="entry name" value="MLP-LIKE PROTEIN 423"/>
    <property type="match status" value="1"/>
</dbReference>
<proteinExistence type="predicted"/>
<organism evidence="2 3">
    <name type="scientific">Senna tora</name>
    <dbReference type="NCBI Taxonomy" id="362788"/>
    <lineage>
        <taxon>Eukaryota</taxon>
        <taxon>Viridiplantae</taxon>
        <taxon>Streptophyta</taxon>
        <taxon>Embryophyta</taxon>
        <taxon>Tracheophyta</taxon>
        <taxon>Spermatophyta</taxon>
        <taxon>Magnoliopsida</taxon>
        <taxon>eudicotyledons</taxon>
        <taxon>Gunneridae</taxon>
        <taxon>Pentapetalae</taxon>
        <taxon>rosids</taxon>
        <taxon>fabids</taxon>
        <taxon>Fabales</taxon>
        <taxon>Fabaceae</taxon>
        <taxon>Caesalpinioideae</taxon>
        <taxon>Cassia clade</taxon>
        <taxon>Senna</taxon>
    </lineage>
</organism>
<comment type="caution">
    <text evidence="2">The sequence shown here is derived from an EMBL/GenBank/DDBJ whole genome shotgun (WGS) entry which is preliminary data.</text>
</comment>
<keyword evidence="3" id="KW-1185">Reference proteome</keyword>
<feature type="domain" description="Bet v I/Major latex protein" evidence="1">
    <location>
        <begin position="5"/>
        <end position="155"/>
    </location>
</feature>
<dbReference type="InterPro" id="IPR051761">
    <property type="entry name" value="MLP-like_ligand-binding"/>
</dbReference>
<dbReference type="Proteomes" id="UP000634136">
    <property type="component" value="Unassembled WGS sequence"/>
</dbReference>
<accession>A0A834WNP3</accession>
<dbReference type="EMBL" id="JAAIUW010000006">
    <property type="protein sequence ID" value="KAF7827658.1"/>
    <property type="molecule type" value="Genomic_DNA"/>
</dbReference>